<dbReference type="Proteomes" id="UP001143747">
    <property type="component" value="Unassembled WGS sequence"/>
</dbReference>
<dbReference type="SUPFAM" id="SSF57829">
    <property type="entry name" value="Zn-binding ribosomal proteins"/>
    <property type="match status" value="1"/>
</dbReference>
<protein>
    <recommendedName>
        <fullName evidence="7">Small ribosomal subunit protein eS27</fullName>
    </recommendedName>
</protein>
<evidence type="ECO:0000256" key="4">
    <source>
        <dbReference type="ARBA" id="ARBA00022833"/>
    </source>
</evidence>
<reference evidence="8" key="1">
    <citation type="submission" date="2022-01" db="EMBL/GenBank/DDBJ databases">
        <title>Draft genome of Methanogenium marinum DSM 15558.</title>
        <authorList>
            <person name="Chen S.-C."/>
            <person name="You Y.-T."/>
        </authorList>
    </citation>
    <scope>NUCLEOTIDE SEQUENCE</scope>
    <source>
        <strain evidence="8">DSM 15558</strain>
    </source>
</reference>
<organism evidence="8 9">
    <name type="scientific">Methanogenium marinum</name>
    <dbReference type="NCBI Taxonomy" id="348610"/>
    <lineage>
        <taxon>Archaea</taxon>
        <taxon>Methanobacteriati</taxon>
        <taxon>Methanobacteriota</taxon>
        <taxon>Stenosarchaea group</taxon>
        <taxon>Methanomicrobia</taxon>
        <taxon>Methanomicrobiales</taxon>
        <taxon>Methanomicrobiaceae</taxon>
        <taxon>Methanogenium</taxon>
    </lineage>
</organism>
<name>A0A9Q4PUM2_9EURY</name>
<proteinExistence type="inferred from homology"/>
<comment type="subunit">
    <text evidence="7">Part of the 30S ribosomal subunit.</text>
</comment>
<feature type="binding site" evidence="7">
    <location>
        <position position="20"/>
    </location>
    <ligand>
        <name>Zn(2+)</name>
        <dbReference type="ChEBI" id="CHEBI:29105"/>
    </ligand>
</feature>
<dbReference type="GO" id="GO:0003735">
    <property type="term" value="F:structural constituent of ribosome"/>
    <property type="evidence" value="ECO:0007669"/>
    <property type="project" value="InterPro"/>
</dbReference>
<dbReference type="GO" id="GO:0005840">
    <property type="term" value="C:ribosome"/>
    <property type="evidence" value="ECO:0007669"/>
    <property type="project" value="UniProtKB-KW"/>
</dbReference>
<dbReference type="InterPro" id="IPR000592">
    <property type="entry name" value="Ribosomal_eS27"/>
</dbReference>
<evidence type="ECO:0000256" key="3">
    <source>
        <dbReference type="ARBA" id="ARBA00022771"/>
    </source>
</evidence>
<dbReference type="EMBL" id="JAKELO010000001">
    <property type="protein sequence ID" value="MDE4907060.1"/>
    <property type="molecule type" value="Genomic_DNA"/>
</dbReference>
<dbReference type="Gene3D" id="2.20.25.100">
    <property type="entry name" value="Zn-binding ribosomal proteins"/>
    <property type="match status" value="1"/>
</dbReference>
<feature type="binding site" evidence="7">
    <location>
        <position position="17"/>
    </location>
    <ligand>
        <name>Zn(2+)</name>
        <dbReference type="ChEBI" id="CHEBI:29105"/>
    </ligand>
</feature>
<evidence type="ECO:0000313" key="9">
    <source>
        <dbReference type="Proteomes" id="UP001143747"/>
    </source>
</evidence>
<dbReference type="Pfam" id="PF01667">
    <property type="entry name" value="Ribosomal_S27e"/>
    <property type="match status" value="1"/>
</dbReference>
<dbReference type="GO" id="GO:0006412">
    <property type="term" value="P:translation"/>
    <property type="evidence" value="ECO:0007669"/>
    <property type="project" value="UniProtKB-UniRule"/>
</dbReference>
<keyword evidence="2 7" id="KW-0479">Metal-binding</keyword>
<keyword evidence="3 7" id="KW-0863">Zinc-finger</keyword>
<evidence type="ECO:0000256" key="5">
    <source>
        <dbReference type="ARBA" id="ARBA00022980"/>
    </source>
</evidence>
<dbReference type="AlphaFoldDB" id="A0A9Q4PUM2"/>
<evidence type="ECO:0000256" key="7">
    <source>
        <dbReference type="HAMAP-Rule" id="MF_00371"/>
    </source>
</evidence>
<gene>
    <name evidence="7" type="primary">rps27e</name>
    <name evidence="8" type="ORF">L0665_00260</name>
</gene>
<keyword evidence="5 7" id="KW-0689">Ribosomal protein</keyword>
<comment type="caution">
    <text evidence="8">The sequence shown here is derived from an EMBL/GenBank/DDBJ whole genome shotgun (WGS) entry which is preliminary data.</text>
</comment>
<keyword evidence="6 7" id="KW-0687">Ribonucleoprotein</keyword>
<feature type="zinc finger region" description="C4-type" evidence="7">
    <location>
        <begin position="17"/>
        <end position="39"/>
    </location>
</feature>
<evidence type="ECO:0000256" key="1">
    <source>
        <dbReference type="ARBA" id="ARBA00010919"/>
    </source>
</evidence>
<dbReference type="NCBIfam" id="NF001629">
    <property type="entry name" value="PRK00415.1"/>
    <property type="match status" value="1"/>
</dbReference>
<evidence type="ECO:0000256" key="6">
    <source>
        <dbReference type="ARBA" id="ARBA00023274"/>
    </source>
</evidence>
<comment type="cofactor">
    <cofactor evidence="7">
        <name>Zn(2+)</name>
        <dbReference type="ChEBI" id="CHEBI:29105"/>
    </cofactor>
    <text evidence="7">Binds 1 zinc ion per subunit.</text>
</comment>
<feature type="binding site" evidence="7">
    <location>
        <position position="36"/>
    </location>
    <ligand>
        <name>Zn(2+)</name>
        <dbReference type="ChEBI" id="CHEBI:29105"/>
    </ligand>
</feature>
<comment type="similarity">
    <text evidence="1 7">Belongs to the eukaryotic ribosomal protein eS27 family.</text>
</comment>
<sequence>MVRINRENRSAFYKVKCQDCENEQLIFQRASTTVDCVVCGSVLAEPSGGNAKIHAEIIEELSE</sequence>
<dbReference type="InterPro" id="IPR011332">
    <property type="entry name" value="Ribosomal_zn-bd"/>
</dbReference>
<dbReference type="InterPro" id="IPR023407">
    <property type="entry name" value="Ribosomal_eS27_Zn-bd_dom_sf"/>
</dbReference>
<accession>A0A9Q4PUM2</accession>
<keyword evidence="4 7" id="KW-0862">Zinc</keyword>
<dbReference type="GO" id="GO:1990904">
    <property type="term" value="C:ribonucleoprotein complex"/>
    <property type="evidence" value="ECO:0007669"/>
    <property type="project" value="UniProtKB-KW"/>
</dbReference>
<evidence type="ECO:0000256" key="2">
    <source>
        <dbReference type="ARBA" id="ARBA00022723"/>
    </source>
</evidence>
<dbReference type="GO" id="GO:0008270">
    <property type="term" value="F:zinc ion binding"/>
    <property type="evidence" value="ECO:0007669"/>
    <property type="project" value="UniProtKB-UniRule"/>
</dbReference>
<dbReference type="RefSeq" id="WP_274923721.1">
    <property type="nucleotide sequence ID" value="NZ_JAKELO010000001.1"/>
</dbReference>
<keyword evidence="9" id="KW-1185">Reference proteome</keyword>
<feature type="binding site" evidence="7">
    <location>
        <position position="39"/>
    </location>
    <ligand>
        <name>Zn(2+)</name>
        <dbReference type="ChEBI" id="CHEBI:29105"/>
    </ligand>
</feature>
<dbReference type="HAMAP" id="MF_00371">
    <property type="entry name" value="Ribosomal_eS27"/>
    <property type="match status" value="1"/>
</dbReference>
<evidence type="ECO:0000313" key="8">
    <source>
        <dbReference type="EMBL" id="MDE4907060.1"/>
    </source>
</evidence>